<evidence type="ECO:0000259" key="4">
    <source>
        <dbReference type="Pfam" id="PF25881"/>
    </source>
</evidence>
<dbReference type="NCBIfam" id="TIGR01730">
    <property type="entry name" value="RND_mfp"/>
    <property type="match status" value="1"/>
</dbReference>
<organism evidence="7 8">
    <name type="scientific">Chthonomonas calidirosea (strain DSM 23976 / ICMP 18418 / T49)</name>
    <dbReference type="NCBI Taxonomy" id="1303518"/>
    <lineage>
        <taxon>Bacteria</taxon>
        <taxon>Bacillati</taxon>
        <taxon>Armatimonadota</taxon>
        <taxon>Chthonomonadia</taxon>
        <taxon>Chthonomonadales</taxon>
        <taxon>Chthonomonadaceae</taxon>
        <taxon>Chthonomonas</taxon>
    </lineage>
</organism>
<dbReference type="InterPro" id="IPR058637">
    <property type="entry name" value="YknX-like_C"/>
</dbReference>
<dbReference type="Pfam" id="PF25954">
    <property type="entry name" value="Beta-barrel_RND_2"/>
    <property type="match status" value="1"/>
</dbReference>
<dbReference type="RefSeq" id="WP_016483248.1">
    <property type="nucleotide sequence ID" value="NC_021487.1"/>
</dbReference>
<dbReference type="Gene3D" id="2.40.50.100">
    <property type="match status" value="2"/>
</dbReference>
<comment type="similarity">
    <text evidence="1">Belongs to the membrane fusion protein (MFP) (TC 8.A.1) family.</text>
</comment>
<dbReference type="HOGENOM" id="CLU_526530_0_0_0"/>
<reference evidence="8" key="1">
    <citation type="submission" date="2013-03" db="EMBL/GenBank/DDBJ databases">
        <title>Genome sequence of Chthonomonas calidirosea, the first sequenced genome from the Armatimonadetes phylum (formally candidate division OP10).</title>
        <authorList>
            <person name="Lee K.C.Y."/>
            <person name="Morgan X.C."/>
            <person name="Dunfield P.F."/>
            <person name="Tamas I."/>
            <person name="Houghton K.M."/>
            <person name="Vyssotski M."/>
            <person name="Ryan J.L.J."/>
            <person name="Lagutin K."/>
            <person name="McDonald I.R."/>
            <person name="Stott M.B."/>
        </authorList>
    </citation>
    <scope>NUCLEOTIDE SEQUENCE [LARGE SCALE GENOMIC DNA]</scope>
    <source>
        <strain evidence="8">DSM 23976 / ICMP 18418 / T49</strain>
    </source>
</reference>
<dbReference type="InterPro" id="IPR059052">
    <property type="entry name" value="HH_YbhG-like"/>
</dbReference>
<dbReference type="InterPro" id="IPR058792">
    <property type="entry name" value="Beta-barrel_RND_2"/>
</dbReference>
<dbReference type="Gene3D" id="1.10.287.470">
    <property type="entry name" value="Helix hairpin bin"/>
    <property type="match status" value="3"/>
</dbReference>
<sequence length="524" mass="55473">MKIRDFAFLGMALLIGLAGCSHNSTDESDSSPPLEAVAVQTTLATIHPMASVVHAHGRLEPAPGADAKIASPIAGRLRAVLVREGDLVQAGEVVAIVDERPQQAQSLSAAAALRAAEAQAQQANFALKAAEADQANAVQLAQLALKSAELDRENAVQQAKIDLETAQTELKKLLAGARPQEIAQADQAVVQAKATRDRDAAELERVRFLYEHGIDSKRDLDDAQTALQVAEANLESAQQQDSLIRAGARPEDIQAARLRVQQAQQALQRAQADGDAKVQEAKTALRQAEQGALQVLAKKQEALAMQRTVQQKQADLLAAEATADYAVLRAPLSGVVTARNLNPGDMADPSTPVLEITDPNRLILVAQLPAEDGARVRKGMEAKVTSEVLSARTLAGRVISVGQVNPQTNLQEVQIAVSNPKGLLKVGDFASADIILAVTPHAVVVPKQAVLTQENKSVVFVVGNDGEAHQRDVLLGSEQGNLVEVRRGIAPGDQVILLGQYELSDGQKVKVISQGQDESGGNNS</sequence>
<dbReference type="Pfam" id="PF25989">
    <property type="entry name" value="YknX_C"/>
    <property type="match status" value="1"/>
</dbReference>
<dbReference type="PANTHER" id="PTHR30469">
    <property type="entry name" value="MULTIDRUG RESISTANCE PROTEIN MDTA"/>
    <property type="match status" value="1"/>
</dbReference>
<feature type="domain" description="YbhG-like alpha-helical hairpin" evidence="4">
    <location>
        <begin position="152"/>
        <end position="271"/>
    </location>
</feature>
<dbReference type="SUPFAM" id="SSF111369">
    <property type="entry name" value="HlyD-like secretion proteins"/>
    <property type="match status" value="2"/>
</dbReference>
<dbReference type="Proteomes" id="UP000014227">
    <property type="component" value="Chromosome I"/>
</dbReference>
<dbReference type="PATRIC" id="fig|1303518.3.peg.1970"/>
<dbReference type="STRING" id="454171.CP488_02179"/>
<dbReference type="Gene3D" id="2.40.420.20">
    <property type="match status" value="1"/>
</dbReference>
<keyword evidence="8" id="KW-1185">Reference proteome</keyword>
<protein>
    <submittedName>
        <fullName evidence="7">RND family efflux transporter, MFP subunit</fullName>
    </submittedName>
</protein>
<evidence type="ECO:0000259" key="5">
    <source>
        <dbReference type="Pfam" id="PF25954"/>
    </source>
</evidence>
<evidence type="ECO:0000256" key="3">
    <source>
        <dbReference type="SAM" id="Coils"/>
    </source>
</evidence>
<dbReference type="KEGG" id="ccz:CCALI_01915"/>
<dbReference type="FunFam" id="2.40.420.20:FF:000006">
    <property type="entry name" value="RND family efflux transporter MFP subunit"/>
    <property type="match status" value="1"/>
</dbReference>
<dbReference type="AlphaFoldDB" id="S0EVD2"/>
<keyword evidence="3" id="KW-0175">Coiled coil</keyword>
<feature type="coiled-coil region" evidence="3">
    <location>
        <begin position="220"/>
        <end position="280"/>
    </location>
</feature>
<dbReference type="GO" id="GO:1990281">
    <property type="term" value="C:efflux pump complex"/>
    <property type="evidence" value="ECO:0007669"/>
    <property type="project" value="TreeGrafter"/>
</dbReference>
<gene>
    <name evidence="7" type="ORF">CCALI_01915</name>
</gene>
<dbReference type="PROSITE" id="PS51257">
    <property type="entry name" value="PROKAR_LIPOPROTEIN"/>
    <property type="match status" value="1"/>
</dbReference>
<proteinExistence type="inferred from homology"/>
<dbReference type="EMBL" id="HF951689">
    <property type="protein sequence ID" value="CCW35723.1"/>
    <property type="molecule type" value="Genomic_DNA"/>
</dbReference>
<dbReference type="OrthoDB" id="9798190at2"/>
<dbReference type="Gene3D" id="2.40.30.170">
    <property type="match status" value="1"/>
</dbReference>
<evidence type="ECO:0000313" key="8">
    <source>
        <dbReference type="Proteomes" id="UP000014227"/>
    </source>
</evidence>
<evidence type="ECO:0000256" key="2">
    <source>
        <dbReference type="ARBA" id="ARBA00022448"/>
    </source>
</evidence>
<feature type="domain" description="YknX-like C-terminal permuted SH3-like" evidence="6">
    <location>
        <begin position="443"/>
        <end position="511"/>
    </location>
</feature>
<name>S0EVD2_CHTCT</name>
<evidence type="ECO:0000256" key="1">
    <source>
        <dbReference type="ARBA" id="ARBA00009477"/>
    </source>
</evidence>
<evidence type="ECO:0000313" key="7">
    <source>
        <dbReference type="EMBL" id="CCW35723.1"/>
    </source>
</evidence>
<keyword evidence="2" id="KW-0813">Transport</keyword>
<dbReference type="GO" id="GO:0015562">
    <property type="term" value="F:efflux transmembrane transporter activity"/>
    <property type="evidence" value="ECO:0007669"/>
    <property type="project" value="TreeGrafter"/>
</dbReference>
<evidence type="ECO:0000259" key="6">
    <source>
        <dbReference type="Pfam" id="PF25989"/>
    </source>
</evidence>
<feature type="domain" description="CusB-like beta-barrel" evidence="5">
    <location>
        <begin position="364"/>
        <end position="433"/>
    </location>
</feature>
<accession>S0EVD2</accession>
<dbReference type="eggNOG" id="COG0845">
    <property type="taxonomic scope" value="Bacteria"/>
</dbReference>
<dbReference type="PANTHER" id="PTHR30469:SF15">
    <property type="entry name" value="HLYD FAMILY OF SECRETION PROTEINS"/>
    <property type="match status" value="1"/>
</dbReference>
<dbReference type="InParanoid" id="S0EVD2"/>
<dbReference type="Pfam" id="PF25881">
    <property type="entry name" value="HH_YBHG"/>
    <property type="match status" value="1"/>
</dbReference>
<dbReference type="InterPro" id="IPR006143">
    <property type="entry name" value="RND_pump_MFP"/>
</dbReference>
<feature type="coiled-coil region" evidence="3">
    <location>
        <begin position="113"/>
        <end position="176"/>
    </location>
</feature>